<protein>
    <submittedName>
        <fullName evidence="3">Uncharacterized protein</fullName>
    </submittedName>
</protein>
<proteinExistence type="predicted"/>
<evidence type="ECO:0000256" key="2">
    <source>
        <dbReference type="SAM" id="Phobius"/>
    </source>
</evidence>
<feature type="region of interest" description="Disordered" evidence="1">
    <location>
        <begin position="1"/>
        <end position="26"/>
    </location>
</feature>
<feature type="transmembrane region" description="Helical" evidence="2">
    <location>
        <begin position="47"/>
        <end position="64"/>
    </location>
</feature>
<organism evidence="3">
    <name type="scientific">marine sediment metagenome</name>
    <dbReference type="NCBI Taxonomy" id="412755"/>
    <lineage>
        <taxon>unclassified sequences</taxon>
        <taxon>metagenomes</taxon>
        <taxon>ecological metagenomes</taxon>
    </lineage>
</organism>
<keyword evidence="2" id="KW-0812">Transmembrane</keyword>
<keyword evidence="2" id="KW-0472">Membrane</keyword>
<accession>X1QGP9</accession>
<evidence type="ECO:0000256" key="1">
    <source>
        <dbReference type="SAM" id="MobiDB-lite"/>
    </source>
</evidence>
<gene>
    <name evidence="3" type="ORF">S06H3_60022</name>
</gene>
<feature type="non-terminal residue" evidence="3">
    <location>
        <position position="69"/>
    </location>
</feature>
<dbReference type="EMBL" id="BARV01039095">
    <property type="protein sequence ID" value="GAI53966.1"/>
    <property type="molecule type" value="Genomic_DNA"/>
</dbReference>
<sequence>MNVKTKKGVDGSSESSQTERKSGKRSFKARIKGALAFIFNPDGVSHWFVYPVVLLLALSLFITLKNKGG</sequence>
<comment type="caution">
    <text evidence="3">The sequence shown here is derived from an EMBL/GenBank/DDBJ whole genome shotgun (WGS) entry which is preliminary data.</text>
</comment>
<keyword evidence="2" id="KW-1133">Transmembrane helix</keyword>
<reference evidence="3" key="1">
    <citation type="journal article" date="2014" name="Front. Microbiol.">
        <title>High frequency of phylogenetically diverse reductive dehalogenase-homologous genes in deep subseafloor sedimentary metagenomes.</title>
        <authorList>
            <person name="Kawai M."/>
            <person name="Futagami T."/>
            <person name="Toyoda A."/>
            <person name="Takaki Y."/>
            <person name="Nishi S."/>
            <person name="Hori S."/>
            <person name="Arai W."/>
            <person name="Tsubouchi T."/>
            <person name="Morono Y."/>
            <person name="Uchiyama I."/>
            <person name="Ito T."/>
            <person name="Fujiyama A."/>
            <person name="Inagaki F."/>
            <person name="Takami H."/>
        </authorList>
    </citation>
    <scope>NUCLEOTIDE SEQUENCE</scope>
    <source>
        <strain evidence="3">Expedition CK06-06</strain>
    </source>
</reference>
<dbReference type="AlphaFoldDB" id="X1QGP9"/>
<name>X1QGP9_9ZZZZ</name>
<evidence type="ECO:0000313" key="3">
    <source>
        <dbReference type="EMBL" id="GAI53966.1"/>
    </source>
</evidence>